<protein>
    <submittedName>
        <fullName evidence="1">Uncharacterized protein</fullName>
    </submittedName>
</protein>
<dbReference type="Proteomes" id="UP000316621">
    <property type="component" value="Chromosome 2"/>
</dbReference>
<organism evidence="1 2">
    <name type="scientific">Papaver somniferum</name>
    <name type="common">Opium poppy</name>
    <dbReference type="NCBI Taxonomy" id="3469"/>
    <lineage>
        <taxon>Eukaryota</taxon>
        <taxon>Viridiplantae</taxon>
        <taxon>Streptophyta</taxon>
        <taxon>Embryophyta</taxon>
        <taxon>Tracheophyta</taxon>
        <taxon>Spermatophyta</taxon>
        <taxon>Magnoliopsida</taxon>
        <taxon>Ranunculales</taxon>
        <taxon>Papaveraceae</taxon>
        <taxon>Papaveroideae</taxon>
        <taxon>Papaver</taxon>
    </lineage>
</organism>
<evidence type="ECO:0000313" key="1">
    <source>
        <dbReference type="EMBL" id="RZC49387.1"/>
    </source>
</evidence>
<evidence type="ECO:0000313" key="2">
    <source>
        <dbReference type="Proteomes" id="UP000316621"/>
    </source>
</evidence>
<sequence length="48" mass="5522">MRFKVLISSTNNAFCHVDWSPVHYQEATHKFWNNKPPPPPSAPSLSEQ</sequence>
<gene>
    <name evidence="1" type="ORF">C5167_017817</name>
</gene>
<proteinExistence type="predicted"/>
<accession>A0A4Y7IL00</accession>
<keyword evidence="2" id="KW-1185">Reference proteome</keyword>
<dbReference type="Gramene" id="RZC49387">
    <property type="protein sequence ID" value="RZC49387"/>
    <property type="gene ID" value="C5167_017817"/>
</dbReference>
<name>A0A4Y7IL00_PAPSO</name>
<dbReference type="AlphaFoldDB" id="A0A4Y7IL00"/>
<reference evidence="1 2" key="1">
    <citation type="journal article" date="2018" name="Science">
        <title>The opium poppy genome and morphinan production.</title>
        <authorList>
            <person name="Guo L."/>
            <person name="Winzer T."/>
            <person name="Yang X."/>
            <person name="Li Y."/>
            <person name="Ning Z."/>
            <person name="He Z."/>
            <person name="Teodor R."/>
            <person name="Lu Y."/>
            <person name="Bowser T.A."/>
            <person name="Graham I.A."/>
            <person name="Ye K."/>
        </authorList>
    </citation>
    <scope>NUCLEOTIDE SEQUENCE [LARGE SCALE GENOMIC DNA]</scope>
    <source>
        <strain evidence="2">cv. HN1</strain>
        <tissue evidence="1">Leaves</tissue>
    </source>
</reference>
<dbReference type="EMBL" id="CM010716">
    <property type="protein sequence ID" value="RZC49387.1"/>
    <property type="molecule type" value="Genomic_DNA"/>
</dbReference>